<dbReference type="GO" id="GO:0016787">
    <property type="term" value="F:hydrolase activity"/>
    <property type="evidence" value="ECO:0007669"/>
    <property type="project" value="UniProtKB-KW"/>
</dbReference>
<gene>
    <name evidence="3" type="ORF">D3870_09195</name>
</gene>
<name>A0A418X0X1_9BURK</name>
<dbReference type="AlphaFoldDB" id="A0A418X0X1"/>
<evidence type="ECO:0000313" key="4">
    <source>
        <dbReference type="Proteomes" id="UP000285190"/>
    </source>
</evidence>
<protein>
    <submittedName>
        <fullName evidence="3">Alpha/beta hydrolase</fullName>
    </submittedName>
</protein>
<dbReference type="InterPro" id="IPR029058">
    <property type="entry name" value="AB_hydrolase_fold"/>
</dbReference>
<sequence>MKATIQSNQFATLPNGTRLHYASAGEKGMPLVLFVHGFPEFWYEWEAQLSEFGSDCFAVAPDLRGFNLSDMPSDPSAYKARHIVEDIRLLAEHLGYDRFVLVAHDWGGAIAWNFAIALPRLLDKLIIVNSPHPYLFAQSLTSDPKQREASAYMNWLRAPGSEAALAKDNFALMERFLTGYGQTSTSWFTSEVRQKYHECWARGLTGGVNYYRASPLHPPTDAHAGPLKLELNPDDFRVEVPTRVIWGENDVALPKSLLDGLGNFVDDLRVERIPEGSHWVVHEQPERINRLIRGFLSE</sequence>
<evidence type="ECO:0000313" key="3">
    <source>
        <dbReference type="EMBL" id="RJG06158.1"/>
    </source>
</evidence>
<comment type="caution">
    <text evidence="3">The sequence shown here is derived from an EMBL/GenBank/DDBJ whole genome shotgun (WGS) entry which is preliminary data.</text>
</comment>
<keyword evidence="4" id="KW-1185">Reference proteome</keyword>
<dbReference type="PRINTS" id="PR00412">
    <property type="entry name" value="EPOXHYDRLASE"/>
</dbReference>
<organism evidence="3 4">
    <name type="scientific">Noviherbaspirillum cavernae</name>
    <dbReference type="NCBI Taxonomy" id="2320862"/>
    <lineage>
        <taxon>Bacteria</taxon>
        <taxon>Pseudomonadati</taxon>
        <taxon>Pseudomonadota</taxon>
        <taxon>Betaproteobacteria</taxon>
        <taxon>Burkholderiales</taxon>
        <taxon>Oxalobacteraceae</taxon>
        <taxon>Noviherbaspirillum</taxon>
    </lineage>
</organism>
<dbReference type="InterPro" id="IPR000073">
    <property type="entry name" value="AB_hydrolase_1"/>
</dbReference>
<proteinExistence type="predicted"/>
<dbReference type="Proteomes" id="UP000285190">
    <property type="component" value="Unassembled WGS sequence"/>
</dbReference>
<dbReference type="RefSeq" id="WP_119738482.1">
    <property type="nucleotide sequence ID" value="NZ_QYUN01000002.1"/>
</dbReference>
<dbReference type="PRINTS" id="PR00111">
    <property type="entry name" value="ABHYDROLASE"/>
</dbReference>
<feature type="domain" description="AB hydrolase-1" evidence="2">
    <location>
        <begin position="30"/>
        <end position="284"/>
    </location>
</feature>
<reference evidence="3 4" key="1">
    <citation type="submission" date="2018-09" db="EMBL/GenBank/DDBJ databases">
        <authorList>
            <person name="Zhu H."/>
        </authorList>
    </citation>
    <scope>NUCLEOTIDE SEQUENCE [LARGE SCALE GENOMIC DNA]</scope>
    <source>
        <strain evidence="3 4">K2R10-39</strain>
    </source>
</reference>
<dbReference type="InterPro" id="IPR000639">
    <property type="entry name" value="Epox_hydrolase-like"/>
</dbReference>
<evidence type="ECO:0000259" key="2">
    <source>
        <dbReference type="Pfam" id="PF00561"/>
    </source>
</evidence>
<accession>A0A418X0X1</accession>
<dbReference type="OrthoDB" id="2987348at2"/>
<keyword evidence="1 3" id="KW-0378">Hydrolase</keyword>
<dbReference type="SUPFAM" id="SSF53474">
    <property type="entry name" value="alpha/beta-Hydrolases"/>
    <property type="match status" value="1"/>
</dbReference>
<dbReference type="Pfam" id="PF00561">
    <property type="entry name" value="Abhydrolase_1"/>
    <property type="match status" value="1"/>
</dbReference>
<dbReference type="EMBL" id="QYUN01000002">
    <property type="protein sequence ID" value="RJG06158.1"/>
    <property type="molecule type" value="Genomic_DNA"/>
</dbReference>
<dbReference type="PANTHER" id="PTHR43329">
    <property type="entry name" value="EPOXIDE HYDROLASE"/>
    <property type="match status" value="1"/>
</dbReference>
<dbReference type="Gene3D" id="3.40.50.1820">
    <property type="entry name" value="alpha/beta hydrolase"/>
    <property type="match status" value="1"/>
</dbReference>
<evidence type="ECO:0000256" key="1">
    <source>
        <dbReference type="ARBA" id="ARBA00022801"/>
    </source>
</evidence>